<feature type="binding site" evidence="15">
    <location>
        <position position="565"/>
    </location>
    <ligand>
        <name>[4Fe-4S] cluster</name>
        <dbReference type="ChEBI" id="CHEBI:49883"/>
        <label>2</label>
    </ligand>
</feature>
<evidence type="ECO:0000259" key="16">
    <source>
        <dbReference type="PROSITE" id="PS51379"/>
    </source>
</evidence>
<feature type="binding site" evidence="15">
    <location>
        <position position="541"/>
    </location>
    <ligand>
        <name>[4Fe-4S] cluster</name>
        <dbReference type="ChEBI" id="CHEBI:49883"/>
        <label>1</label>
    </ligand>
</feature>
<evidence type="ECO:0000256" key="12">
    <source>
        <dbReference type="ARBA" id="ARBA00030514"/>
    </source>
</evidence>
<comment type="cofactor">
    <cofactor evidence="14 15">
        <name>[4Fe-4S] cluster</name>
        <dbReference type="ChEBI" id="CHEBI:49883"/>
    </cofactor>
    <text evidence="14 15">Binds 2 [4Fe-4S] clusters. In this family the first cluster has a non-standard and varying [4Fe-4S] binding motif CX(2)CX(2)CX(4-5)CP.</text>
</comment>
<dbReference type="Gene3D" id="3.30.70.20">
    <property type="match status" value="1"/>
</dbReference>
<dbReference type="CDD" id="cd07034">
    <property type="entry name" value="TPP_PYR_PFOR_IOR-alpha_like"/>
    <property type="match status" value="1"/>
</dbReference>
<keyword evidence="6 14" id="KW-0004">4Fe-4S</keyword>
<dbReference type="NCBIfam" id="TIGR03336">
    <property type="entry name" value="IOR_alpha"/>
    <property type="match status" value="1"/>
</dbReference>
<evidence type="ECO:0000256" key="10">
    <source>
        <dbReference type="ARBA" id="ARBA00023004"/>
    </source>
</evidence>
<dbReference type="GO" id="GO:0043805">
    <property type="term" value="F:indolepyruvate ferredoxin oxidoreductase activity"/>
    <property type="evidence" value="ECO:0007669"/>
    <property type="project" value="UniProtKB-UniRule"/>
</dbReference>
<dbReference type="InterPro" id="IPR017721">
    <property type="entry name" value="IorA"/>
</dbReference>
<proteinExistence type="predicted"/>
<evidence type="ECO:0000313" key="18">
    <source>
        <dbReference type="Proteomes" id="UP000317778"/>
    </source>
</evidence>
<evidence type="ECO:0000256" key="4">
    <source>
        <dbReference type="ARBA" id="ARBA00017710"/>
    </source>
</evidence>
<dbReference type="SUPFAM" id="SSF54862">
    <property type="entry name" value="4Fe-4S ferredoxins"/>
    <property type="match status" value="1"/>
</dbReference>
<feature type="binding site" evidence="15">
    <location>
        <position position="571"/>
    </location>
    <ligand>
        <name>[4Fe-4S] cluster</name>
        <dbReference type="ChEBI" id="CHEBI:49883"/>
        <label>2</label>
    </ligand>
</feature>
<gene>
    <name evidence="17" type="primary">iorA</name>
    <name evidence="17" type="ORF">CEE36_04555</name>
</gene>
<reference evidence="17 18" key="1">
    <citation type="submission" date="2017-06" db="EMBL/GenBank/DDBJ databases">
        <title>Novel microbial phyla capable of carbon fixation and sulfur reduction in deep-sea sediments.</title>
        <authorList>
            <person name="Huang J."/>
            <person name="Baker B."/>
            <person name="Wang Y."/>
        </authorList>
    </citation>
    <scope>NUCLEOTIDE SEQUENCE [LARGE SCALE GENOMIC DNA]</scope>
    <source>
        <strain evidence="17">B3_TA06</strain>
    </source>
</reference>
<evidence type="ECO:0000313" key="17">
    <source>
        <dbReference type="EMBL" id="TKJ43309.1"/>
    </source>
</evidence>
<dbReference type="Pfam" id="PF01855">
    <property type="entry name" value="POR_N"/>
    <property type="match status" value="1"/>
</dbReference>
<evidence type="ECO:0000256" key="13">
    <source>
        <dbReference type="ARBA" id="ARBA00048332"/>
    </source>
</evidence>
<dbReference type="GO" id="GO:0046872">
    <property type="term" value="F:metal ion binding"/>
    <property type="evidence" value="ECO:0007669"/>
    <property type="project" value="UniProtKB-UniRule"/>
</dbReference>
<dbReference type="InterPro" id="IPR017896">
    <property type="entry name" value="4Fe4S_Fe-S-bd"/>
</dbReference>
<dbReference type="CDD" id="cd02008">
    <property type="entry name" value="TPP_IOR_alpha"/>
    <property type="match status" value="1"/>
</dbReference>
<dbReference type="Pfam" id="PF00037">
    <property type="entry name" value="Fer4"/>
    <property type="match status" value="1"/>
</dbReference>
<keyword evidence="5 14" id="KW-0813">Transport</keyword>
<dbReference type="GO" id="GO:0051539">
    <property type="term" value="F:4 iron, 4 sulfur cluster binding"/>
    <property type="evidence" value="ECO:0007669"/>
    <property type="project" value="UniProtKB-UniRule"/>
</dbReference>
<dbReference type="EC" id="1.2.7.8" evidence="3 14"/>
<keyword evidence="9 14" id="KW-0560">Oxidoreductase</keyword>
<evidence type="ECO:0000256" key="15">
    <source>
        <dbReference type="PIRSR" id="PIRSR006439-50"/>
    </source>
</evidence>
<evidence type="ECO:0000256" key="11">
    <source>
        <dbReference type="ARBA" id="ARBA00023014"/>
    </source>
</evidence>
<keyword evidence="17" id="KW-0670">Pyruvate</keyword>
<evidence type="ECO:0000256" key="14">
    <source>
        <dbReference type="PIRNR" id="PIRNR006439"/>
    </source>
</evidence>
<dbReference type="PANTHER" id="PTHR43710">
    <property type="entry name" value="2-HYDROXYACYL-COA LYASE"/>
    <property type="match status" value="1"/>
</dbReference>
<feature type="binding site" evidence="15">
    <location>
        <position position="546"/>
    </location>
    <ligand>
        <name>[4Fe-4S] cluster</name>
        <dbReference type="ChEBI" id="CHEBI:49883"/>
        <label>2</label>
    </ligand>
</feature>
<dbReference type="Gene3D" id="3.40.50.970">
    <property type="match status" value="2"/>
</dbReference>
<dbReference type="GO" id="GO:0030976">
    <property type="term" value="F:thiamine pyrophosphate binding"/>
    <property type="evidence" value="ECO:0007669"/>
    <property type="project" value="InterPro"/>
</dbReference>
<evidence type="ECO:0000256" key="2">
    <source>
        <dbReference type="ARBA" id="ARBA00011238"/>
    </source>
</evidence>
<feature type="binding site" evidence="15">
    <location>
        <position position="568"/>
    </location>
    <ligand>
        <name>[4Fe-4S] cluster</name>
        <dbReference type="ChEBI" id="CHEBI:49883"/>
        <label>2</label>
    </ligand>
</feature>
<organism evidence="17 18">
    <name type="scientific">candidate division TA06 bacterium B3_TA06</name>
    <dbReference type="NCBI Taxonomy" id="2012487"/>
    <lineage>
        <taxon>Bacteria</taxon>
        <taxon>Bacteria division TA06</taxon>
    </lineage>
</organism>
<protein>
    <recommendedName>
        <fullName evidence="4 14">Indolepyruvate oxidoreductase subunit IorA</fullName>
        <shortName evidence="14">IOR</shortName>
        <ecNumber evidence="3 14">1.2.7.8</ecNumber>
    </recommendedName>
    <alternativeName>
        <fullName evidence="12 14">Indolepyruvate ferredoxin oxidoreductase subunit alpha</fullName>
    </alternativeName>
</protein>
<dbReference type="AlphaFoldDB" id="A0A532V7Z4"/>
<comment type="subunit">
    <text evidence="2">Heterodimer of the IorA and IorB subunits.</text>
</comment>
<evidence type="ECO:0000256" key="9">
    <source>
        <dbReference type="ARBA" id="ARBA00023002"/>
    </source>
</evidence>
<dbReference type="InterPro" id="IPR009014">
    <property type="entry name" value="Transketo_C/PFOR_II"/>
</dbReference>
<dbReference type="InterPro" id="IPR011766">
    <property type="entry name" value="TPP_enzyme_TPP-bd"/>
</dbReference>
<dbReference type="FunFam" id="3.40.50.970:FF:000039">
    <property type="entry name" value="Indolepyruvate oxidoreductase subunit IorA"/>
    <property type="match status" value="1"/>
</dbReference>
<dbReference type="Pfam" id="PF02775">
    <property type="entry name" value="TPP_enzyme_C"/>
    <property type="match status" value="1"/>
</dbReference>
<keyword evidence="7 14" id="KW-0479">Metal-binding</keyword>
<comment type="function">
    <text evidence="1 14">Catalyzes the ferredoxin-dependent oxidative decarboxylation of arylpyruvates.</text>
</comment>
<comment type="catalytic activity">
    <reaction evidence="13 14">
        <text>indole-3-pyruvate + 2 oxidized [2Fe-2S]-[ferredoxin] + CoA = (indol-3-yl)acetyl-CoA + 2 reduced [2Fe-2S]-[ferredoxin] + CO2 + H(+)</text>
        <dbReference type="Rhea" id="RHEA:12645"/>
        <dbReference type="Rhea" id="RHEA-COMP:10000"/>
        <dbReference type="Rhea" id="RHEA-COMP:10001"/>
        <dbReference type="ChEBI" id="CHEBI:15378"/>
        <dbReference type="ChEBI" id="CHEBI:16526"/>
        <dbReference type="ChEBI" id="CHEBI:17640"/>
        <dbReference type="ChEBI" id="CHEBI:33737"/>
        <dbReference type="ChEBI" id="CHEBI:33738"/>
        <dbReference type="ChEBI" id="CHEBI:57271"/>
        <dbReference type="ChEBI" id="CHEBI:57287"/>
        <dbReference type="EC" id="1.2.7.8"/>
    </reaction>
</comment>
<feature type="binding site" evidence="15">
    <location>
        <position position="538"/>
    </location>
    <ligand>
        <name>[4Fe-4S] cluster</name>
        <dbReference type="ChEBI" id="CHEBI:49883"/>
        <label>1</label>
    </ligand>
</feature>
<keyword evidence="11 14" id="KW-0411">Iron-sulfur</keyword>
<feature type="domain" description="4Fe-4S ferredoxin-type" evidence="16">
    <location>
        <begin position="556"/>
        <end position="585"/>
    </location>
</feature>
<dbReference type="PIRSF" id="PIRSF006439">
    <property type="entry name" value="Indolepyruvate_ferr_oxidored"/>
    <property type="match status" value="1"/>
</dbReference>
<evidence type="ECO:0000256" key="7">
    <source>
        <dbReference type="ARBA" id="ARBA00022723"/>
    </source>
</evidence>
<dbReference type="PROSITE" id="PS51379">
    <property type="entry name" value="4FE4S_FER_2"/>
    <property type="match status" value="2"/>
</dbReference>
<dbReference type="InterPro" id="IPR002880">
    <property type="entry name" value="Pyrv_Fd/Flavodoxin_OxRdtase_N"/>
</dbReference>
<evidence type="ECO:0000256" key="6">
    <source>
        <dbReference type="ARBA" id="ARBA00022485"/>
    </source>
</evidence>
<sequence length="586" mass="63840">MSEKKFLSGDEAVAQGAWEAGCHVAASYPGTPATEILEAVATYPEIYCEWSVNEKVAYEVVLGASMGGARALYASKHVGLNVAADPFFSSAYIGSRGGLVVVTADDPSMHSSQNEQDNRYYGIAAKVPVLSPSDSQECKDFTKLAFEISERFNIPVIVRLTTRTSHANGVVTCEDRVEVPVKGYEKNIQKNLILPMFARKLHVSLEERMLALKEFSETSDINRVEKGEEGVGVIADGVAYTYAKEVYPSAWFLKLGMMHPLPEKLVRELASKVKKIYVVEENDPVIEQAVKAMGIACIGKEKVPRVLELNPDRLRSAFFDEEPVKIDTGDVPARPPALCPGCTHRPVFHILSRLKPVITGDIGCYTLGALPPLNAMDTCVDMGASITVAHGIRKALDQIEDEKQKQKKIVAVIGDSTFYHSGLTGLANAVYNSSPITVVIMDNRITAMTGHQQHPGTGKTLMGEETTEIDAAEVARALGVKHVWVVDPNNYKETKEVLKEAISLDEPSVVVAKRACPLYDRSEWQKPYWINTDECNGCKICVGLGCPAISFDAETEKAKVTEVLCTGCSICAQVCPKGAIHASEDN</sequence>
<evidence type="ECO:0000256" key="8">
    <source>
        <dbReference type="ARBA" id="ARBA00022982"/>
    </source>
</evidence>
<dbReference type="EMBL" id="NJBO01000005">
    <property type="protein sequence ID" value="TKJ43309.1"/>
    <property type="molecule type" value="Genomic_DNA"/>
</dbReference>
<dbReference type="SUPFAM" id="SSF52922">
    <property type="entry name" value="TK C-terminal domain-like"/>
    <property type="match status" value="1"/>
</dbReference>
<evidence type="ECO:0000256" key="3">
    <source>
        <dbReference type="ARBA" id="ARBA00012812"/>
    </source>
</evidence>
<dbReference type="PROSITE" id="PS00198">
    <property type="entry name" value="4FE4S_FER_1"/>
    <property type="match status" value="1"/>
</dbReference>
<name>A0A532V7Z4_UNCT6</name>
<feature type="binding site" evidence="15">
    <location>
        <position position="575"/>
    </location>
    <ligand>
        <name>[4Fe-4S] cluster</name>
        <dbReference type="ChEBI" id="CHEBI:49883"/>
        <label>1</label>
    </ligand>
</feature>
<evidence type="ECO:0000256" key="5">
    <source>
        <dbReference type="ARBA" id="ARBA00022448"/>
    </source>
</evidence>
<dbReference type="InterPro" id="IPR017900">
    <property type="entry name" value="4Fe4S_Fe_S_CS"/>
</dbReference>
<keyword evidence="10 14" id="KW-0408">Iron</keyword>
<accession>A0A532V7Z4</accession>
<dbReference type="PANTHER" id="PTHR43710:SF5">
    <property type="entry name" value="INDOLEPYRUVATE FERREDOXIN OXIDOREDUCTASE ALPHA SUBUNIT"/>
    <property type="match status" value="1"/>
</dbReference>
<feature type="binding site" evidence="15">
    <location>
        <position position="535"/>
    </location>
    <ligand>
        <name>[4Fe-4S] cluster</name>
        <dbReference type="ChEBI" id="CHEBI:49883"/>
        <label>1</label>
    </ligand>
</feature>
<dbReference type="InterPro" id="IPR029061">
    <property type="entry name" value="THDP-binding"/>
</dbReference>
<feature type="domain" description="4Fe-4S ferredoxin-type" evidence="16">
    <location>
        <begin position="526"/>
        <end position="554"/>
    </location>
</feature>
<keyword evidence="8 14" id="KW-0249">Electron transport</keyword>
<comment type="caution">
    <text evidence="17">The sequence shown here is derived from an EMBL/GenBank/DDBJ whole genome shotgun (WGS) entry which is preliminary data.</text>
</comment>
<evidence type="ECO:0000256" key="1">
    <source>
        <dbReference type="ARBA" id="ARBA00002995"/>
    </source>
</evidence>
<dbReference type="Proteomes" id="UP000317778">
    <property type="component" value="Unassembled WGS sequence"/>
</dbReference>
<dbReference type="SUPFAM" id="SSF52518">
    <property type="entry name" value="Thiamin diphosphate-binding fold (THDP-binding)"/>
    <property type="match status" value="2"/>
</dbReference>
<dbReference type="InterPro" id="IPR045025">
    <property type="entry name" value="HACL1-like"/>
</dbReference>